<dbReference type="AlphaFoldDB" id="A0A6N9H616"/>
<evidence type="ECO:0000259" key="1">
    <source>
        <dbReference type="Pfam" id="PF05368"/>
    </source>
</evidence>
<reference evidence="2 3" key="1">
    <citation type="submission" date="2020-01" db="EMBL/GenBank/DDBJ databases">
        <authorList>
            <person name="Deng T."/>
        </authorList>
    </citation>
    <scope>NUCLEOTIDE SEQUENCE [LARGE SCALE GENOMIC DNA]</scope>
    <source>
        <strain evidence="2 3">5221</strain>
    </source>
</reference>
<evidence type="ECO:0000313" key="3">
    <source>
        <dbReference type="Proteomes" id="UP000469215"/>
    </source>
</evidence>
<dbReference type="Gene3D" id="3.40.50.720">
    <property type="entry name" value="NAD(P)-binding Rossmann-like Domain"/>
    <property type="match status" value="1"/>
</dbReference>
<dbReference type="EMBL" id="WWEQ01000014">
    <property type="protein sequence ID" value="MYM19335.1"/>
    <property type="molecule type" value="Genomic_DNA"/>
</dbReference>
<name>A0A6N9H616_9MICO</name>
<evidence type="ECO:0000313" key="2">
    <source>
        <dbReference type="EMBL" id="MYM19335.1"/>
    </source>
</evidence>
<dbReference type="Gene3D" id="3.90.25.10">
    <property type="entry name" value="UDP-galactose 4-epimerase, domain 1"/>
    <property type="match status" value="1"/>
</dbReference>
<organism evidence="2 3">
    <name type="scientific">Brevibacterium rongguiense</name>
    <dbReference type="NCBI Taxonomy" id="2695267"/>
    <lineage>
        <taxon>Bacteria</taxon>
        <taxon>Bacillati</taxon>
        <taxon>Actinomycetota</taxon>
        <taxon>Actinomycetes</taxon>
        <taxon>Micrococcales</taxon>
        <taxon>Brevibacteriaceae</taxon>
        <taxon>Brevibacterium</taxon>
    </lineage>
</organism>
<protein>
    <submittedName>
        <fullName evidence="2">NmrA family NAD(P)-binding protein</fullName>
    </submittedName>
</protein>
<comment type="caution">
    <text evidence="2">The sequence shown here is derived from an EMBL/GenBank/DDBJ whole genome shotgun (WGS) entry which is preliminary data.</text>
</comment>
<dbReference type="Pfam" id="PF05368">
    <property type="entry name" value="NmrA"/>
    <property type="match status" value="1"/>
</dbReference>
<dbReference type="InterPro" id="IPR036291">
    <property type="entry name" value="NAD(P)-bd_dom_sf"/>
</dbReference>
<dbReference type="InterPro" id="IPR052718">
    <property type="entry name" value="NmrA-type_oxidoreductase"/>
</dbReference>
<dbReference type="SUPFAM" id="SSF51735">
    <property type="entry name" value="NAD(P)-binding Rossmann-fold domains"/>
    <property type="match status" value="1"/>
</dbReference>
<dbReference type="PANTHER" id="PTHR47129">
    <property type="entry name" value="QUINONE OXIDOREDUCTASE 2"/>
    <property type="match status" value="1"/>
</dbReference>
<keyword evidence="3" id="KW-1185">Reference proteome</keyword>
<feature type="domain" description="NmrA-like" evidence="1">
    <location>
        <begin position="11"/>
        <end position="241"/>
    </location>
</feature>
<proteinExistence type="predicted"/>
<gene>
    <name evidence="2" type="ORF">GSY69_04945</name>
</gene>
<dbReference type="InterPro" id="IPR008030">
    <property type="entry name" value="NmrA-like"/>
</dbReference>
<dbReference type="Proteomes" id="UP000469215">
    <property type="component" value="Unassembled WGS sequence"/>
</dbReference>
<accession>A0A6N9H616</accession>
<dbReference type="PANTHER" id="PTHR47129:SF1">
    <property type="entry name" value="NMRA-LIKE DOMAIN-CONTAINING PROTEIN"/>
    <property type="match status" value="1"/>
</dbReference>
<sequence length="298" mass="31775">MHGSTTDREPLIAVTGATGALGGRVSRLLNMAGWPQRLLVRDRSRAPRLPHSTVYEAPFGGGAEVQRALRGVSVLFMVSATEAEDRQRAQEDFAAAAAAAGVQHIVYTSFAGADESATFEFARTHAAAEAHIRDAGMAYTFLRDNFYQEVFPLWVGEDGALRGPAGDGRVAAVARNDVARTAARVLADIGSHLGSGSGQEAPHAGRAYDMTGPRALTLGEIARILSEAQGREVRYVDETLEEAYASRAASGAPQWQLDAWVSTYTAIAKGELEHVSDDIKQLTGTPAASLERTLREAL</sequence>
<dbReference type="CDD" id="cd05269">
    <property type="entry name" value="TMR_SDR_a"/>
    <property type="match status" value="1"/>
</dbReference>